<name>A0A928KWS1_9FIRM</name>
<feature type="transmembrane region" description="Helical" evidence="1">
    <location>
        <begin position="163"/>
        <end position="184"/>
    </location>
</feature>
<dbReference type="InterPro" id="IPR043128">
    <property type="entry name" value="Rev_trsase/Diguanyl_cyclase"/>
</dbReference>
<proteinExistence type="predicted"/>
<dbReference type="CDD" id="cd01949">
    <property type="entry name" value="GGDEF"/>
    <property type="match status" value="1"/>
</dbReference>
<dbReference type="InterPro" id="IPR000160">
    <property type="entry name" value="GGDEF_dom"/>
</dbReference>
<dbReference type="RefSeq" id="WP_326840163.1">
    <property type="nucleotide sequence ID" value="NZ_SVNY01000002.1"/>
</dbReference>
<keyword evidence="1" id="KW-0812">Transmembrane</keyword>
<dbReference type="InterPro" id="IPR050469">
    <property type="entry name" value="Diguanylate_Cyclase"/>
</dbReference>
<dbReference type="PROSITE" id="PS50887">
    <property type="entry name" value="GGDEF"/>
    <property type="match status" value="1"/>
</dbReference>
<sequence>MRIKMPDMKLTKWRKQINCILLFMAIAVTLLEVTSYFYLVDSGDLLPKDRGMYIRTRILFPSVFNYGCLLLNRAVQTKETATEVCKNDSMITTVLLLCSVTVWVHYTLVSALSVFVLPVVLSAVFVSKKKMRLICAVSLAAMCICAAHSYLLVVGDPFLVRNIAVPFFLVLVACLLSNIIMAYIQEGKADLLSSYRVQLILDRKVKMDPLTNLYNQHTFFKKLEESVRLAEQQNEGFSMAILDIDNFKAINDTYGHSAGNQVLEGLSDLMGMVFSPKREFVARYGGEEFGIIFKGMTRDQAYERIEQLRRHFSDSRLSYIGVIHVTFSGGVAQYQPGEESSTLFNRADAALYEAKRKGKNQTVTDLAQDGIAVPSGA</sequence>
<keyword evidence="1" id="KW-0472">Membrane</keyword>
<dbReference type="GO" id="GO:0052621">
    <property type="term" value="F:diguanylate cyclase activity"/>
    <property type="evidence" value="ECO:0007669"/>
    <property type="project" value="TreeGrafter"/>
</dbReference>
<evidence type="ECO:0000313" key="3">
    <source>
        <dbReference type="EMBL" id="MBE6833049.1"/>
    </source>
</evidence>
<evidence type="ECO:0000259" key="2">
    <source>
        <dbReference type="PROSITE" id="PS50887"/>
    </source>
</evidence>
<organism evidence="3 4">
    <name type="scientific">Faecalispora sporosphaeroides</name>
    <dbReference type="NCBI Taxonomy" id="1549"/>
    <lineage>
        <taxon>Bacteria</taxon>
        <taxon>Bacillati</taxon>
        <taxon>Bacillota</taxon>
        <taxon>Clostridia</taxon>
        <taxon>Eubacteriales</taxon>
        <taxon>Oscillospiraceae</taxon>
        <taxon>Faecalispora</taxon>
    </lineage>
</organism>
<reference evidence="3" key="1">
    <citation type="submission" date="2019-04" db="EMBL/GenBank/DDBJ databases">
        <title>Evolution of Biomass-Degrading Anaerobic Consortia Revealed by Metagenomics.</title>
        <authorList>
            <person name="Peng X."/>
        </authorList>
    </citation>
    <scope>NUCLEOTIDE SEQUENCE</scope>
    <source>
        <strain evidence="3">SIG551</strain>
    </source>
</reference>
<dbReference type="SMART" id="SM00267">
    <property type="entry name" value="GGDEF"/>
    <property type="match status" value="1"/>
</dbReference>
<evidence type="ECO:0000256" key="1">
    <source>
        <dbReference type="SAM" id="Phobius"/>
    </source>
</evidence>
<dbReference type="NCBIfam" id="TIGR00254">
    <property type="entry name" value="GGDEF"/>
    <property type="match status" value="1"/>
</dbReference>
<comment type="caution">
    <text evidence="3">The sequence shown here is derived from an EMBL/GenBank/DDBJ whole genome shotgun (WGS) entry which is preliminary data.</text>
</comment>
<dbReference type="Gene3D" id="3.30.70.270">
    <property type="match status" value="1"/>
</dbReference>
<accession>A0A928KWS1</accession>
<dbReference type="InterPro" id="IPR029787">
    <property type="entry name" value="Nucleotide_cyclase"/>
</dbReference>
<dbReference type="GO" id="GO:0043709">
    <property type="term" value="P:cell adhesion involved in single-species biofilm formation"/>
    <property type="evidence" value="ECO:0007669"/>
    <property type="project" value="TreeGrafter"/>
</dbReference>
<dbReference type="GO" id="GO:1902201">
    <property type="term" value="P:negative regulation of bacterial-type flagellum-dependent cell motility"/>
    <property type="evidence" value="ECO:0007669"/>
    <property type="project" value="TreeGrafter"/>
</dbReference>
<dbReference type="GO" id="GO:0005886">
    <property type="term" value="C:plasma membrane"/>
    <property type="evidence" value="ECO:0007669"/>
    <property type="project" value="TreeGrafter"/>
</dbReference>
<dbReference type="FunFam" id="3.30.70.270:FF:000001">
    <property type="entry name" value="Diguanylate cyclase domain protein"/>
    <property type="match status" value="1"/>
</dbReference>
<feature type="transmembrane region" description="Helical" evidence="1">
    <location>
        <begin position="20"/>
        <end position="39"/>
    </location>
</feature>
<dbReference type="AlphaFoldDB" id="A0A928KWS1"/>
<dbReference type="EMBL" id="SVNY01000002">
    <property type="protein sequence ID" value="MBE6833049.1"/>
    <property type="molecule type" value="Genomic_DNA"/>
</dbReference>
<dbReference type="PANTHER" id="PTHR45138">
    <property type="entry name" value="REGULATORY COMPONENTS OF SENSORY TRANSDUCTION SYSTEM"/>
    <property type="match status" value="1"/>
</dbReference>
<evidence type="ECO:0000313" key="4">
    <source>
        <dbReference type="Proteomes" id="UP000754750"/>
    </source>
</evidence>
<keyword evidence="1" id="KW-1133">Transmembrane helix</keyword>
<dbReference type="Pfam" id="PF00990">
    <property type="entry name" value="GGDEF"/>
    <property type="match status" value="1"/>
</dbReference>
<dbReference type="PANTHER" id="PTHR45138:SF9">
    <property type="entry name" value="DIGUANYLATE CYCLASE DGCM-RELATED"/>
    <property type="match status" value="1"/>
</dbReference>
<feature type="transmembrane region" description="Helical" evidence="1">
    <location>
        <begin position="133"/>
        <end position="151"/>
    </location>
</feature>
<gene>
    <name evidence="3" type="ORF">E7512_05615</name>
</gene>
<protein>
    <submittedName>
        <fullName evidence="3">GGDEF domain-containing protein</fullName>
    </submittedName>
</protein>
<dbReference type="SUPFAM" id="SSF55073">
    <property type="entry name" value="Nucleotide cyclase"/>
    <property type="match status" value="1"/>
</dbReference>
<dbReference type="Proteomes" id="UP000754750">
    <property type="component" value="Unassembled WGS sequence"/>
</dbReference>
<feature type="domain" description="GGDEF" evidence="2">
    <location>
        <begin position="235"/>
        <end position="367"/>
    </location>
</feature>
<feature type="transmembrane region" description="Helical" evidence="1">
    <location>
        <begin position="103"/>
        <end position="126"/>
    </location>
</feature>